<dbReference type="OrthoDB" id="2194912at2"/>
<feature type="transmembrane region" description="Helical" evidence="1">
    <location>
        <begin position="124"/>
        <end position="145"/>
    </location>
</feature>
<feature type="domain" description="CAAX prenyl protease 2/Lysostaphin resistance protein A-like" evidence="2">
    <location>
        <begin position="127"/>
        <end position="218"/>
    </location>
</feature>
<dbReference type="PANTHER" id="PTHR36435">
    <property type="entry name" value="SLR1288 PROTEIN"/>
    <property type="match status" value="1"/>
</dbReference>
<keyword evidence="1" id="KW-0472">Membrane</keyword>
<dbReference type="InterPro" id="IPR052710">
    <property type="entry name" value="CAAX_protease"/>
</dbReference>
<keyword evidence="1" id="KW-0812">Transmembrane</keyword>
<sequence length="226" mass="26744">MYNKINNLNKGHYLALLYIILLVIIPKYGLLPFSNELNWNYDIVNEWYFFIITTILMIYAIKIFKVKLYDDWLKVKNKKIHIFLIGVLGFFLILCLNVILILIINQGKPVKSVNQDNIESVSFLFKFFMPLLLIIIGPILEELLFRVYILDFLKDKVRLYPAILISIISFTAIHMHSLGEDWKTLVPYFSMGIVTVFIYLFKKNVYYVFSIHMLNNLFAQITIWLL</sequence>
<reference evidence="3 4" key="1">
    <citation type="submission" date="2018-06" db="EMBL/GenBank/DDBJ databases">
        <authorList>
            <consortium name="Pathogen Informatics"/>
            <person name="Doyle S."/>
        </authorList>
    </citation>
    <scope>NUCLEOTIDE SEQUENCE [LARGE SCALE GENOMIC DNA]</scope>
    <source>
        <strain evidence="4">NCTC 11048</strain>
    </source>
</reference>
<gene>
    <name evidence="3" type="ORF">NCTC11048_00151</name>
</gene>
<proteinExistence type="predicted"/>
<dbReference type="STRING" id="1141106.GCA_000308095_01586"/>
<feature type="transmembrane region" description="Helical" evidence="1">
    <location>
        <begin position="82"/>
        <end position="104"/>
    </location>
</feature>
<feature type="transmembrane region" description="Helical" evidence="1">
    <location>
        <begin position="157"/>
        <end position="179"/>
    </location>
</feature>
<evidence type="ECO:0000259" key="2">
    <source>
        <dbReference type="Pfam" id="PF02517"/>
    </source>
</evidence>
<dbReference type="PANTHER" id="PTHR36435:SF1">
    <property type="entry name" value="CAAX AMINO TERMINAL PROTEASE FAMILY PROTEIN"/>
    <property type="match status" value="1"/>
</dbReference>
<keyword evidence="1" id="KW-1133">Transmembrane helix</keyword>
<dbReference type="Pfam" id="PF02517">
    <property type="entry name" value="Rce1-like"/>
    <property type="match status" value="1"/>
</dbReference>
<evidence type="ECO:0000313" key="4">
    <source>
        <dbReference type="Proteomes" id="UP000255549"/>
    </source>
</evidence>
<dbReference type="EMBL" id="UHDP01000001">
    <property type="protein sequence ID" value="SUM43786.1"/>
    <property type="molecule type" value="Genomic_DNA"/>
</dbReference>
<feature type="transmembrane region" description="Helical" evidence="1">
    <location>
        <begin position="43"/>
        <end position="61"/>
    </location>
</feature>
<organism evidence="3 4">
    <name type="scientific">Staphylococcus intermedius NCTC 11048</name>
    <dbReference type="NCBI Taxonomy" id="1141106"/>
    <lineage>
        <taxon>Bacteria</taxon>
        <taxon>Bacillati</taxon>
        <taxon>Bacillota</taxon>
        <taxon>Bacilli</taxon>
        <taxon>Bacillales</taxon>
        <taxon>Staphylococcaceae</taxon>
        <taxon>Staphylococcus</taxon>
        <taxon>Staphylococcus intermedius group</taxon>
    </lineage>
</organism>
<dbReference type="AlphaFoldDB" id="A0A380FZY2"/>
<name>A0A380FZY2_STAIN</name>
<evidence type="ECO:0000256" key="1">
    <source>
        <dbReference type="SAM" id="Phobius"/>
    </source>
</evidence>
<dbReference type="GO" id="GO:0004175">
    <property type="term" value="F:endopeptidase activity"/>
    <property type="evidence" value="ECO:0007669"/>
    <property type="project" value="UniProtKB-ARBA"/>
</dbReference>
<keyword evidence="4" id="KW-1185">Reference proteome</keyword>
<dbReference type="Proteomes" id="UP000255549">
    <property type="component" value="Unassembled WGS sequence"/>
</dbReference>
<accession>A0A380FZY2</accession>
<dbReference type="InterPro" id="IPR003675">
    <property type="entry name" value="Rce1/LyrA-like_dom"/>
</dbReference>
<keyword evidence="3" id="KW-0645">Protease</keyword>
<feature type="transmembrane region" description="Helical" evidence="1">
    <location>
        <begin position="185"/>
        <end position="201"/>
    </location>
</feature>
<dbReference type="GO" id="GO:0006508">
    <property type="term" value="P:proteolysis"/>
    <property type="evidence" value="ECO:0007669"/>
    <property type="project" value="UniProtKB-KW"/>
</dbReference>
<dbReference type="GO" id="GO:0080120">
    <property type="term" value="P:CAAX-box protein maturation"/>
    <property type="evidence" value="ECO:0007669"/>
    <property type="project" value="UniProtKB-ARBA"/>
</dbReference>
<evidence type="ECO:0000313" key="3">
    <source>
        <dbReference type="EMBL" id="SUM43786.1"/>
    </source>
</evidence>
<dbReference type="RefSeq" id="WP_019168208.1">
    <property type="nucleotide sequence ID" value="NZ_CAIB01000122.1"/>
</dbReference>
<feature type="transmembrane region" description="Helical" evidence="1">
    <location>
        <begin position="206"/>
        <end position="225"/>
    </location>
</feature>
<protein>
    <submittedName>
        <fullName evidence="3">Caax amino protease family</fullName>
    </submittedName>
</protein>
<feature type="transmembrane region" description="Helical" evidence="1">
    <location>
        <begin position="12"/>
        <end position="31"/>
    </location>
</feature>
<keyword evidence="3" id="KW-0378">Hydrolase</keyword>